<reference evidence="2" key="1">
    <citation type="submission" date="2016-10" db="EMBL/GenBank/DDBJ databases">
        <authorList>
            <person name="Varghese N."/>
            <person name="Submissions S."/>
        </authorList>
    </citation>
    <scope>NUCLEOTIDE SEQUENCE [LARGE SCALE GENOMIC DNA]</scope>
    <source>
        <strain evidence="2">CGMCC 4.7042</strain>
    </source>
</reference>
<evidence type="ECO:0000313" key="2">
    <source>
        <dbReference type="Proteomes" id="UP000199063"/>
    </source>
</evidence>
<keyword evidence="2" id="KW-1185">Reference proteome</keyword>
<sequence length="106" mass="11239">MTGEGRGEDVVRLLPWTGAGGKPCYVIGDGAGHVSRLADDIEAVQLGMAADLLDHARDLLADRRVTDAQLRFVVARMIEALRDVHRIARSRGARLPGAGARPAGEG</sequence>
<dbReference type="EMBL" id="FNHI01000007">
    <property type="protein sequence ID" value="SDM37820.1"/>
    <property type="molecule type" value="Genomic_DNA"/>
</dbReference>
<protein>
    <submittedName>
        <fullName evidence="1">Uncharacterized protein</fullName>
    </submittedName>
</protein>
<accession>A0A1G9SR09</accession>
<dbReference type="GeneID" id="40829910"/>
<dbReference type="STRING" id="1196353.SAMN05444921_107173"/>
<dbReference type="Proteomes" id="UP000199063">
    <property type="component" value="Unassembled WGS sequence"/>
</dbReference>
<dbReference type="OrthoDB" id="4320909at2"/>
<gene>
    <name evidence="1" type="ORF">SAMN05444921_107173</name>
</gene>
<name>A0A1G9SR09_9ACTN</name>
<organism evidence="1 2">
    <name type="scientific">Streptomyces wuyuanensis</name>
    <dbReference type="NCBI Taxonomy" id="1196353"/>
    <lineage>
        <taxon>Bacteria</taxon>
        <taxon>Bacillati</taxon>
        <taxon>Actinomycetota</taxon>
        <taxon>Actinomycetes</taxon>
        <taxon>Kitasatosporales</taxon>
        <taxon>Streptomycetaceae</taxon>
        <taxon>Streptomyces</taxon>
    </lineage>
</organism>
<dbReference type="RefSeq" id="WP_093654115.1">
    <property type="nucleotide sequence ID" value="NZ_FNHI01000007.1"/>
</dbReference>
<evidence type="ECO:0000313" key="1">
    <source>
        <dbReference type="EMBL" id="SDM37820.1"/>
    </source>
</evidence>
<dbReference type="AlphaFoldDB" id="A0A1G9SR09"/>
<proteinExistence type="predicted"/>